<keyword evidence="1" id="KW-0812">Transmembrane</keyword>
<accession>A0A432V685</accession>
<dbReference type="EMBL" id="RKST01000010">
    <property type="protein sequence ID" value="RUM97677.1"/>
    <property type="molecule type" value="Genomic_DNA"/>
</dbReference>
<keyword evidence="1" id="KW-0472">Membrane</keyword>
<evidence type="ECO:0000313" key="2">
    <source>
        <dbReference type="EMBL" id="RUM97677.1"/>
    </source>
</evidence>
<comment type="caution">
    <text evidence="2">The sequence shown here is derived from an EMBL/GenBank/DDBJ whole genome shotgun (WGS) entry which is preliminary data.</text>
</comment>
<protein>
    <submittedName>
        <fullName evidence="2">Uncharacterized protein</fullName>
    </submittedName>
</protein>
<gene>
    <name evidence="2" type="ORF">EET67_11465</name>
</gene>
<dbReference type="Proteomes" id="UP000281647">
    <property type="component" value="Unassembled WGS sequence"/>
</dbReference>
<keyword evidence="3" id="KW-1185">Reference proteome</keyword>
<dbReference type="AlphaFoldDB" id="A0A432V685"/>
<dbReference type="RefSeq" id="WP_128624982.1">
    <property type="nucleotide sequence ID" value="NZ_ML133510.1"/>
</dbReference>
<evidence type="ECO:0000256" key="1">
    <source>
        <dbReference type="SAM" id="Phobius"/>
    </source>
</evidence>
<organism evidence="2 3">
    <name type="scientific">Borborobacter arsenicus</name>
    <dbReference type="NCBI Taxonomy" id="1851146"/>
    <lineage>
        <taxon>Bacteria</taxon>
        <taxon>Pseudomonadati</taxon>
        <taxon>Pseudomonadota</taxon>
        <taxon>Alphaproteobacteria</taxon>
        <taxon>Hyphomicrobiales</taxon>
        <taxon>Phyllobacteriaceae</taxon>
        <taxon>Borborobacter</taxon>
    </lineage>
</organism>
<sequence length="59" mass="6417">MPKTIPTEEARQGRRGWQVLLVLIGALILAGLVWFGVEFYGEAIDTNSADSQSVPAQTD</sequence>
<keyword evidence="1" id="KW-1133">Transmembrane helix</keyword>
<feature type="transmembrane region" description="Helical" evidence="1">
    <location>
        <begin position="20"/>
        <end position="37"/>
    </location>
</feature>
<reference evidence="2 3" key="1">
    <citation type="submission" date="2018-11" db="EMBL/GenBank/DDBJ databases">
        <title>Pseudaminobacter arsenicus sp. nov., an arsenic-resistant bacterium isolated from arsenic-rich aquifers.</title>
        <authorList>
            <person name="Mu Y."/>
        </authorList>
    </citation>
    <scope>NUCLEOTIDE SEQUENCE [LARGE SCALE GENOMIC DNA]</scope>
    <source>
        <strain evidence="2 3">CB3</strain>
    </source>
</reference>
<proteinExistence type="predicted"/>
<name>A0A432V685_9HYPH</name>
<evidence type="ECO:0000313" key="3">
    <source>
        <dbReference type="Proteomes" id="UP000281647"/>
    </source>
</evidence>